<proteinExistence type="predicted"/>
<sequence>MKIHLGEQVNSGVKVTPQTAQDRTESSGMLAAMALSSLLHEVHDSDLQRRVFRFLALYILIFLSMLGFLICHAALLTFHELLLTSTAHVDLMIKKEGEELEPCQTNSFTVSISWPSYLVLSCTESS</sequence>
<reference evidence="3" key="1">
    <citation type="journal article" date="2023" name="G3 (Bethesda)">
        <title>A reference genome for the long-term kleptoplast-retaining sea slug Elysia crispata morphotype clarki.</title>
        <authorList>
            <person name="Eastman K.E."/>
            <person name="Pendleton A.L."/>
            <person name="Shaikh M.A."/>
            <person name="Suttiyut T."/>
            <person name="Ogas R."/>
            <person name="Tomko P."/>
            <person name="Gavelis G."/>
            <person name="Widhalm J.R."/>
            <person name="Wisecaver J.H."/>
        </authorList>
    </citation>
    <scope>NUCLEOTIDE SEQUENCE</scope>
    <source>
        <strain evidence="3">ECLA1</strain>
    </source>
</reference>
<keyword evidence="2" id="KW-1133">Transmembrane helix</keyword>
<dbReference type="AlphaFoldDB" id="A0AAE0YK01"/>
<name>A0AAE0YK01_9GAST</name>
<evidence type="ECO:0000313" key="4">
    <source>
        <dbReference type="Proteomes" id="UP001283361"/>
    </source>
</evidence>
<keyword evidence="2" id="KW-0812">Transmembrane</keyword>
<keyword evidence="4" id="KW-1185">Reference proteome</keyword>
<evidence type="ECO:0000313" key="3">
    <source>
        <dbReference type="EMBL" id="KAK3747701.1"/>
    </source>
</evidence>
<gene>
    <name evidence="3" type="ORF">RRG08_024848</name>
</gene>
<feature type="transmembrane region" description="Helical" evidence="2">
    <location>
        <begin position="55"/>
        <end position="75"/>
    </location>
</feature>
<evidence type="ECO:0000256" key="1">
    <source>
        <dbReference type="SAM" id="MobiDB-lite"/>
    </source>
</evidence>
<feature type="compositionally biased region" description="Polar residues" evidence="1">
    <location>
        <begin position="8"/>
        <end position="20"/>
    </location>
</feature>
<comment type="caution">
    <text evidence="3">The sequence shown here is derived from an EMBL/GenBank/DDBJ whole genome shotgun (WGS) entry which is preliminary data.</text>
</comment>
<organism evidence="3 4">
    <name type="scientific">Elysia crispata</name>
    <name type="common">lettuce slug</name>
    <dbReference type="NCBI Taxonomy" id="231223"/>
    <lineage>
        <taxon>Eukaryota</taxon>
        <taxon>Metazoa</taxon>
        <taxon>Spiralia</taxon>
        <taxon>Lophotrochozoa</taxon>
        <taxon>Mollusca</taxon>
        <taxon>Gastropoda</taxon>
        <taxon>Heterobranchia</taxon>
        <taxon>Euthyneura</taxon>
        <taxon>Panpulmonata</taxon>
        <taxon>Sacoglossa</taxon>
        <taxon>Placobranchoidea</taxon>
        <taxon>Plakobranchidae</taxon>
        <taxon>Elysia</taxon>
    </lineage>
</organism>
<accession>A0AAE0YK01</accession>
<keyword evidence="2" id="KW-0472">Membrane</keyword>
<protein>
    <submittedName>
        <fullName evidence="3">Uncharacterized protein</fullName>
    </submittedName>
</protein>
<dbReference type="EMBL" id="JAWDGP010006075">
    <property type="protein sequence ID" value="KAK3747701.1"/>
    <property type="molecule type" value="Genomic_DNA"/>
</dbReference>
<feature type="region of interest" description="Disordered" evidence="1">
    <location>
        <begin position="1"/>
        <end position="20"/>
    </location>
</feature>
<evidence type="ECO:0000256" key="2">
    <source>
        <dbReference type="SAM" id="Phobius"/>
    </source>
</evidence>
<dbReference type="Proteomes" id="UP001283361">
    <property type="component" value="Unassembled WGS sequence"/>
</dbReference>